<evidence type="ECO:0000313" key="2">
    <source>
        <dbReference type="EMBL" id="GBO45691.1"/>
    </source>
</evidence>
<dbReference type="AlphaFoldDB" id="A0A4Y2X7X8"/>
<gene>
    <name evidence="2" type="ORF">AVEN_110859_1</name>
</gene>
<feature type="non-terminal residue" evidence="2">
    <location>
        <position position="1"/>
    </location>
</feature>
<accession>A0A4Y2X7X8</accession>
<keyword evidence="3" id="KW-1185">Reference proteome</keyword>
<organism evidence="2 3">
    <name type="scientific">Araneus ventricosus</name>
    <name type="common">Orbweaver spider</name>
    <name type="synonym">Epeira ventricosa</name>
    <dbReference type="NCBI Taxonomy" id="182803"/>
    <lineage>
        <taxon>Eukaryota</taxon>
        <taxon>Metazoa</taxon>
        <taxon>Ecdysozoa</taxon>
        <taxon>Arthropoda</taxon>
        <taxon>Chelicerata</taxon>
        <taxon>Arachnida</taxon>
        <taxon>Araneae</taxon>
        <taxon>Araneomorphae</taxon>
        <taxon>Entelegynae</taxon>
        <taxon>Araneoidea</taxon>
        <taxon>Araneidae</taxon>
        <taxon>Araneus</taxon>
    </lineage>
</organism>
<sequence length="83" mass="9332">RLQKKFPDSIPEDGSGFDTRGRFRIRYQRKVPDSIQEEGSGFDTSEVYWSCCTLSCVVTKCPLVSVVRKFGDGPARSNVDLVI</sequence>
<feature type="region of interest" description="Disordered" evidence="1">
    <location>
        <begin position="1"/>
        <end position="21"/>
    </location>
</feature>
<proteinExistence type="predicted"/>
<protein>
    <submittedName>
        <fullName evidence="2">Uncharacterized protein</fullName>
    </submittedName>
</protein>
<evidence type="ECO:0000256" key="1">
    <source>
        <dbReference type="SAM" id="MobiDB-lite"/>
    </source>
</evidence>
<name>A0A4Y2X7X8_ARAVE</name>
<dbReference type="EMBL" id="BGPR01072891">
    <property type="protein sequence ID" value="GBO45691.1"/>
    <property type="molecule type" value="Genomic_DNA"/>
</dbReference>
<evidence type="ECO:0000313" key="3">
    <source>
        <dbReference type="Proteomes" id="UP000499080"/>
    </source>
</evidence>
<comment type="caution">
    <text evidence="2">The sequence shown here is derived from an EMBL/GenBank/DDBJ whole genome shotgun (WGS) entry which is preliminary data.</text>
</comment>
<dbReference type="Proteomes" id="UP000499080">
    <property type="component" value="Unassembled WGS sequence"/>
</dbReference>
<reference evidence="2 3" key="1">
    <citation type="journal article" date="2019" name="Sci. Rep.">
        <title>Orb-weaving spider Araneus ventricosus genome elucidates the spidroin gene catalogue.</title>
        <authorList>
            <person name="Kono N."/>
            <person name="Nakamura H."/>
            <person name="Ohtoshi R."/>
            <person name="Moran D.A.P."/>
            <person name="Shinohara A."/>
            <person name="Yoshida Y."/>
            <person name="Fujiwara M."/>
            <person name="Mori M."/>
            <person name="Tomita M."/>
            <person name="Arakawa K."/>
        </authorList>
    </citation>
    <scope>NUCLEOTIDE SEQUENCE [LARGE SCALE GENOMIC DNA]</scope>
</reference>